<dbReference type="GO" id="GO:0140359">
    <property type="term" value="F:ABC-type transporter activity"/>
    <property type="evidence" value="ECO:0007669"/>
    <property type="project" value="InterPro"/>
</dbReference>
<reference evidence="10 11" key="1">
    <citation type="submission" date="2016-02" db="EMBL/GenBank/DDBJ databases">
        <title>Complete genome sequence of Halocynthiibacter arcticus PAMC 20958t from arctic marine sediment.</title>
        <authorList>
            <person name="Lee Y.M."/>
            <person name="Baek K."/>
            <person name="Lee H.K."/>
            <person name="Shin S.C."/>
        </authorList>
    </citation>
    <scope>NUCLEOTIDE SEQUENCE [LARGE SCALE GENOMIC DNA]</scope>
    <source>
        <strain evidence="10">PAMC 20958</strain>
    </source>
</reference>
<feature type="transmembrane region" description="Helical" evidence="8">
    <location>
        <begin position="185"/>
        <end position="207"/>
    </location>
</feature>
<evidence type="ECO:0000256" key="2">
    <source>
        <dbReference type="ARBA" id="ARBA00007783"/>
    </source>
</evidence>
<dbReference type="InterPro" id="IPR047817">
    <property type="entry name" value="ABC2_TM_bact-type"/>
</dbReference>
<keyword evidence="7 8" id="KW-0472">Membrane</keyword>
<evidence type="ECO:0000256" key="5">
    <source>
        <dbReference type="ARBA" id="ARBA00022692"/>
    </source>
</evidence>
<keyword evidence="5 8" id="KW-0812">Transmembrane</keyword>
<accession>A0A126UWN8</accession>
<feature type="transmembrane region" description="Helical" evidence="8">
    <location>
        <begin position="297"/>
        <end position="317"/>
    </location>
</feature>
<dbReference type="PANTHER" id="PTHR30294:SF29">
    <property type="entry name" value="MULTIDRUG ABC TRANSPORTER PERMEASE YBHS-RELATED"/>
    <property type="match status" value="1"/>
</dbReference>
<evidence type="ECO:0000313" key="10">
    <source>
        <dbReference type="EMBL" id="AML50488.1"/>
    </source>
</evidence>
<sequence length="378" mass="41123">MKWSFSPARLWAVLAKEFVQMRRDKVTFVMMIGVPIMQLLIFGYAINSDPHNLPTLVEMSDEGPVTRAILMGMKSSTYFDFQGIVTSREEGDKALRDGSANFLVVVPPNFERDILRGFSPEILLSADASDPAAVGGGASAMGGIIDIAMAQTLTGPLRYAAGGQPPISVVVHRQYNPEGNTSINIVPGLLGVILSLTMVMITAVAIVRETEKGTMETLIATPVRPLEVMLGKILPYVLVGYVQTVVFLIASQVLFGVPFIGSPFAFFVGFNLYIVVNLALGFLISTVARSQMQAMQISFFTLLPTILLSGFMFPFAAMPVWAQMIGNAIPATHFLRLVRKVMLKGADISDILGDLTNISIIMLVIVAIALKRYRQTLD</sequence>
<keyword evidence="4" id="KW-1003">Cell membrane</keyword>
<dbReference type="Proteomes" id="UP000070371">
    <property type="component" value="Chromosome"/>
</dbReference>
<evidence type="ECO:0000256" key="3">
    <source>
        <dbReference type="ARBA" id="ARBA00022448"/>
    </source>
</evidence>
<dbReference type="PROSITE" id="PS51012">
    <property type="entry name" value="ABC_TM2"/>
    <property type="match status" value="1"/>
</dbReference>
<proteinExistence type="inferred from homology"/>
<evidence type="ECO:0000259" key="9">
    <source>
        <dbReference type="PROSITE" id="PS51012"/>
    </source>
</evidence>
<comment type="similarity">
    <text evidence="2">Belongs to the ABC-2 integral membrane protein family.</text>
</comment>
<feature type="transmembrane region" description="Helical" evidence="8">
    <location>
        <begin position="26"/>
        <end position="46"/>
    </location>
</feature>
<comment type="subcellular location">
    <subcellularLocation>
        <location evidence="1">Cell membrane</location>
        <topology evidence="1">Multi-pass membrane protein</topology>
    </subcellularLocation>
</comment>
<protein>
    <submittedName>
        <fullName evidence="10">Mannose-1-phosphate guanyltransferase</fullName>
    </submittedName>
</protein>
<feature type="domain" description="ABC transmembrane type-2" evidence="9">
    <location>
        <begin position="147"/>
        <end position="376"/>
    </location>
</feature>
<dbReference type="PANTHER" id="PTHR30294">
    <property type="entry name" value="MEMBRANE COMPONENT OF ABC TRANSPORTER YHHJ-RELATED"/>
    <property type="match status" value="1"/>
</dbReference>
<dbReference type="Pfam" id="PF12698">
    <property type="entry name" value="ABC2_membrane_3"/>
    <property type="match status" value="1"/>
</dbReference>
<dbReference type="AlphaFoldDB" id="A0A126UWN8"/>
<keyword evidence="6 8" id="KW-1133">Transmembrane helix</keyword>
<dbReference type="EMBL" id="CP014327">
    <property type="protein sequence ID" value="AML50488.1"/>
    <property type="molecule type" value="Genomic_DNA"/>
</dbReference>
<dbReference type="STRING" id="1579316.RC74_03680"/>
<gene>
    <name evidence="10" type="ORF">RC74_03680</name>
</gene>
<organism evidence="10 11">
    <name type="scientific">Falsihalocynthiibacter arcticus</name>
    <dbReference type="NCBI Taxonomy" id="1579316"/>
    <lineage>
        <taxon>Bacteria</taxon>
        <taxon>Pseudomonadati</taxon>
        <taxon>Pseudomonadota</taxon>
        <taxon>Alphaproteobacteria</taxon>
        <taxon>Rhodobacterales</taxon>
        <taxon>Roseobacteraceae</taxon>
        <taxon>Falsihalocynthiibacter</taxon>
    </lineage>
</organism>
<feature type="transmembrane region" description="Helical" evidence="8">
    <location>
        <begin position="263"/>
        <end position="285"/>
    </location>
</feature>
<dbReference type="RefSeq" id="WP_039001641.1">
    <property type="nucleotide sequence ID" value="NZ_CP014327.1"/>
</dbReference>
<name>A0A126UWN8_9RHOB</name>
<dbReference type="InterPro" id="IPR051449">
    <property type="entry name" value="ABC-2_transporter_component"/>
</dbReference>
<evidence type="ECO:0000256" key="6">
    <source>
        <dbReference type="ARBA" id="ARBA00022989"/>
    </source>
</evidence>
<keyword evidence="3" id="KW-0813">Transport</keyword>
<evidence type="ECO:0000256" key="4">
    <source>
        <dbReference type="ARBA" id="ARBA00022475"/>
    </source>
</evidence>
<dbReference type="InterPro" id="IPR013525">
    <property type="entry name" value="ABC2_TM"/>
</dbReference>
<dbReference type="GO" id="GO:0016740">
    <property type="term" value="F:transferase activity"/>
    <property type="evidence" value="ECO:0007669"/>
    <property type="project" value="UniProtKB-KW"/>
</dbReference>
<dbReference type="OrthoDB" id="9784671at2"/>
<evidence type="ECO:0000256" key="1">
    <source>
        <dbReference type="ARBA" id="ARBA00004651"/>
    </source>
</evidence>
<keyword evidence="10" id="KW-0808">Transferase</keyword>
<keyword evidence="11" id="KW-1185">Reference proteome</keyword>
<evidence type="ECO:0000313" key="11">
    <source>
        <dbReference type="Proteomes" id="UP000070371"/>
    </source>
</evidence>
<feature type="transmembrane region" description="Helical" evidence="8">
    <location>
        <begin position="233"/>
        <end position="257"/>
    </location>
</feature>
<evidence type="ECO:0000256" key="7">
    <source>
        <dbReference type="ARBA" id="ARBA00023136"/>
    </source>
</evidence>
<dbReference type="KEGG" id="hat:RC74_03680"/>
<feature type="transmembrane region" description="Helical" evidence="8">
    <location>
        <begin position="351"/>
        <end position="370"/>
    </location>
</feature>
<dbReference type="Gene3D" id="3.40.1710.10">
    <property type="entry name" value="abc type-2 transporter like domain"/>
    <property type="match status" value="1"/>
</dbReference>
<dbReference type="GO" id="GO:0005886">
    <property type="term" value="C:plasma membrane"/>
    <property type="evidence" value="ECO:0007669"/>
    <property type="project" value="UniProtKB-SubCell"/>
</dbReference>
<evidence type="ECO:0000256" key="8">
    <source>
        <dbReference type="SAM" id="Phobius"/>
    </source>
</evidence>